<keyword evidence="1" id="KW-0812">Transmembrane</keyword>
<evidence type="ECO:0000256" key="1">
    <source>
        <dbReference type="SAM" id="Phobius"/>
    </source>
</evidence>
<protein>
    <submittedName>
        <fullName evidence="2">Uncharacterized protein</fullName>
    </submittedName>
</protein>
<dbReference type="EMBL" id="JAPWDV010000003">
    <property type="protein sequence ID" value="KAJ6218018.1"/>
    <property type="molecule type" value="Genomic_DNA"/>
</dbReference>
<keyword evidence="1" id="KW-0472">Membrane</keyword>
<accession>A0A9Q0RJH5</accession>
<dbReference type="AlphaFoldDB" id="A0A9Q0RJH5"/>
<keyword evidence="3" id="KW-1185">Reference proteome</keyword>
<reference evidence="2" key="1">
    <citation type="submission" date="2022-12" db="EMBL/GenBank/DDBJ databases">
        <title>Genome assemblies of Blomia tropicalis.</title>
        <authorList>
            <person name="Cui Y."/>
        </authorList>
    </citation>
    <scope>NUCLEOTIDE SEQUENCE</scope>
    <source>
        <tissue evidence="2">Adult mites</tissue>
    </source>
</reference>
<sequence>MPNSIGAPIRHRLIPIHWHLVIVVAVDAIVWVSMCPPSKIMGINLLYKQTLTITLHYIEELRM</sequence>
<evidence type="ECO:0000313" key="2">
    <source>
        <dbReference type="EMBL" id="KAJ6218018.1"/>
    </source>
</evidence>
<gene>
    <name evidence="2" type="ORF">RDWZM_009175</name>
</gene>
<evidence type="ECO:0000313" key="3">
    <source>
        <dbReference type="Proteomes" id="UP001142055"/>
    </source>
</evidence>
<dbReference type="Proteomes" id="UP001142055">
    <property type="component" value="Chromosome 3"/>
</dbReference>
<name>A0A9Q0RJH5_BLOTA</name>
<keyword evidence="1" id="KW-1133">Transmembrane helix</keyword>
<organism evidence="2 3">
    <name type="scientific">Blomia tropicalis</name>
    <name type="common">Mite</name>
    <dbReference type="NCBI Taxonomy" id="40697"/>
    <lineage>
        <taxon>Eukaryota</taxon>
        <taxon>Metazoa</taxon>
        <taxon>Ecdysozoa</taxon>
        <taxon>Arthropoda</taxon>
        <taxon>Chelicerata</taxon>
        <taxon>Arachnida</taxon>
        <taxon>Acari</taxon>
        <taxon>Acariformes</taxon>
        <taxon>Sarcoptiformes</taxon>
        <taxon>Astigmata</taxon>
        <taxon>Glycyphagoidea</taxon>
        <taxon>Echimyopodidae</taxon>
        <taxon>Blomia</taxon>
    </lineage>
</organism>
<comment type="caution">
    <text evidence="2">The sequence shown here is derived from an EMBL/GenBank/DDBJ whole genome shotgun (WGS) entry which is preliminary data.</text>
</comment>
<feature type="transmembrane region" description="Helical" evidence="1">
    <location>
        <begin position="16"/>
        <end position="34"/>
    </location>
</feature>
<feature type="non-terminal residue" evidence="2">
    <location>
        <position position="63"/>
    </location>
</feature>
<proteinExistence type="predicted"/>